<keyword evidence="5" id="KW-0862">Zinc</keyword>
<evidence type="ECO:0000313" key="12">
    <source>
        <dbReference type="EMBL" id="CAH0731666.1"/>
    </source>
</evidence>
<evidence type="ECO:0000256" key="10">
    <source>
        <dbReference type="PROSITE-ProRule" id="PRU00042"/>
    </source>
</evidence>
<keyword evidence="6" id="KW-0805">Transcription regulation</keyword>
<dbReference type="EMBL" id="OV170229">
    <property type="protein sequence ID" value="CAH0731666.1"/>
    <property type="molecule type" value="Genomic_DNA"/>
</dbReference>
<dbReference type="SMART" id="SM00355">
    <property type="entry name" value="ZnF_C2H2"/>
    <property type="match status" value="11"/>
</dbReference>
<dbReference type="InterPro" id="IPR022755">
    <property type="entry name" value="Znf_C2H2_jaz"/>
</dbReference>
<keyword evidence="3" id="KW-0677">Repeat</keyword>
<evidence type="ECO:0000256" key="6">
    <source>
        <dbReference type="ARBA" id="ARBA00023015"/>
    </source>
</evidence>
<evidence type="ECO:0000313" key="13">
    <source>
        <dbReference type="Proteomes" id="UP000838878"/>
    </source>
</evidence>
<feature type="non-terminal residue" evidence="12">
    <location>
        <position position="638"/>
    </location>
</feature>
<keyword evidence="7" id="KW-0238">DNA-binding</keyword>
<feature type="domain" description="C2H2-type" evidence="11">
    <location>
        <begin position="473"/>
        <end position="503"/>
    </location>
</feature>
<dbReference type="InterPro" id="IPR050752">
    <property type="entry name" value="C2H2-ZF_domain"/>
</dbReference>
<dbReference type="GO" id="GO:0008270">
    <property type="term" value="F:zinc ion binding"/>
    <property type="evidence" value="ECO:0007669"/>
    <property type="project" value="UniProtKB-KW"/>
</dbReference>
<keyword evidence="8" id="KW-0804">Transcription</keyword>
<feature type="domain" description="C2H2-type" evidence="11">
    <location>
        <begin position="445"/>
        <end position="472"/>
    </location>
</feature>
<dbReference type="PANTHER" id="PTHR24384:SF189">
    <property type="entry name" value="C2H2-TYPE DOMAIN-CONTAINING PROTEIN-RELATED"/>
    <property type="match status" value="1"/>
</dbReference>
<proteinExistence type="predicted"/>
<evidence type="ECO:0000256" key="2">
    <source>
        <dbReference type="ARBA" id="ARBA00022723"/>
    </source>
</evidence>
<dbReference type="OrthoDB" id="10018191at2759"/>
<dbReference type="Pfam" id="PF00096">
    <property type="entry name" value="zf-C2H2"/>
    <property type="match status" value="6"/>
</dbReference>
<keyword evidence="9" id="KW-0539">Nucleus</keyword>
<name>A0A8J9YKZ4_9NEOP</name>
<reference evidence="12" key="1">
    <citation type="submission" date="2021-12" db="EMBL/GenBank/DDBJ databases">
        <authorList>
            <person name="Martin H S."/>
        </authorList>
    </citation>
    <scope>NUCLEOTIDE SEQUENCE</scope>
</reference>
<dbReference type="Pfam" id="PF12171">
    <property type="entry name" value="zf-C2H2_jaz"/>
    <property type="match status" value="1"/>
</dbReference>
<feature type="domain" description="C2H2-type" evidence="11">
    <location>
        <begin position="506"/>
        <end position="534"/>
    </location>
</feature>
<evidence type="ECO:0000256" key="7">
    <source>
        <dbReference type="ARBA" id="ARBA00023125"/>
    </source>
</evidence>
<sequence length="638" mass="74857">MEDTINNKLEHCLGCLNLNEEINLQCYKLQIENLKTLFQVDCLKLCYICKKLMRKAEYFIKNVESNQIFMQNFSNITDTTNKTVKSKFQTTRTEQLTLDKSEFSDENDIEEPSCTVYSRGWDNKIKIEYKEESINDLEGDFTDYLDIQDQSIKGESDSNDNSIKEESTELDDINLNELRKTLKSHKVKKKGHKRDSKNNIDFKNSTIKGEDNFSFKNLVKEENTELSDIKLSKHRRKLKRTKFKSISTKSISTKSINISDNLDLVVVALNITREQCMVERSKMLKDPKYMNLAYKCEDCVKGFNFKGAYEKHMEKHSKEMGEYECDICKQRMATMDKLMSHQRYHRIRYKCIECDLIRISRLTIKDHYTAHHLQDTFQYKCSHCNKTFKRQVSLRKHIADVHRSKKRPQCNYCQRTYANKEILKTHMISKHSSEVTSGEIPSKKYVCSECGDAFKAPSQLKNHMIKHSVNRNYYCVECNRSFKSNNTLKQHLKIAAPHVNYMDLPFQCNHCEKRFSVRRDVDRHMNRVHLNIKPYQCDKCDKAYVNAWSLTEHSRFAHEGYKRPLNFPCPLCDKVFDRNATRKAHIRTHTGERPFQCPRCAARFAQAGVLATHVRLVHLRLARDGRPRRAADTAAAAR</sequence>
<evidence type="ECO:0000256" key="3">
    <source>
        <dbReference type="ARBA" id="ARBA00022737"/>
    </source>
</evidence>
<dbReference type="GO" id="GO:0000981">
    <property type="term" value="F:DNA-binding transcription factor activity, RNA polymerase II-specific"/>
    <property type="evidence" value="ECO:0007669"/>
    <property type="project" value="TreeGrafter"/>
</dbReference>
<dbReference type="InterPro" id="IPR013087">
    <property type="entry name" value="Znf_C2H2_type"/>
</dbReference>
<dbReference type="SUPFAM" id="SSF57667">
    <property type="entry name" value="beta-beta-alpha zinc fingers"/>
    <property type="match status" value="5"/>
</dbReference>
<protein>
    <recommendedName>
        <fullName evidence="11">C2H2-type domain-containing protein</fullName>
    </recommendedName>
</protein>
<comment type="subcellular location">
    <subcellularLocation>
        <location evidence="1">Nucleus</location>
    </subcellularLocation>
</comment>
<dbReference type="GO" id="GO:0000978">
    <property type="term" value="F:RNA polymerase II cis-regulatory region sequence-specific DNA binding"/>
    <property type="evidence" value="ECO:0007669"/>
    <property type="project" value="TreeGrafter"/>
</dbReference>
<feature type="domain" description="C2H2-type" evidence="11">
    <location>
        <begin position="535"/>
        <end position="563"/>
    </location>
</feature>
<evidence type="ECO:0000256" key="8">
    <source>
        <dbReference type="ARBA" id="ARBA00023163"/>
    </source>
</evidence>
<evidence type="ECO:0000256" key="9">
    <source>
        <dbReference type="ARBA" id="ARBA00023242"/>
    </source>
</evidence>
<keyword evidence="4 10" id="KW-0863">Zinc-finger</keyword>
<feature type="domain" description="C2H2-type" evidence="11">
    <location>
        <begin position="408"/>
        <end position="436"/>
    </location>
</feature>
<feature type="domain" description="C2H2-type" evidence="11">
    <location>
        <begin position="567"/>
        <end position="594"/>
    </location>
</feature>
<feature type="domain" description="C2H2-type" evidence="11">
    <location>
        <begin position="323"/>
        <end position="345"/>
    </location>
</feature>
<dbReference type="PANTHER" id="PTHR24384">
    <property type="entry name" value="FINGER PUTATIVE TRANSCRIPTION FACTOR FAMILY-RELATED"/>
    <property type="match status" value="1"/>
</dbReference>
<dbReference type="GO" id="GO:0005634">
    <property type="term" value="C:nucleus"/>
    <property type="evidence" value="ECO:0007669"/>
    <property type="project" value="UniProtKB-SubCell"/>
</dbReference>
<accession>A0A8J9YKZ4</accession>
<evidence type="ECO:0000259" key="11">
    <source>
        <dbReference type="PROSITE" id="PS50157"/>
    </source>
</evidence>
<dbReference type="FunFam" id="3.30.160.60:FF:000446">
    <property type="entry name" value="Zinc finger protein"/>
    <property type="match status" value="1"/>
</dbReference>
<keyword evidence="13" id="KW-1185">Reference proteome</keyword>
<evidence type="ECO:0000256" key="4">
    <source>
        <dbReference type="ARBA" id="ARBA00022771"/>
    </source>
</evidence>
<dbReference type="Gene3D" id="3.30.160.60">
    <property type="entry name" value="Classic Zinc Finger"/>
    <property type="match status" value="8"/>
</dbReference>
<feature type="domain" description="C2H2-type" evidence="11">
    <location>
        <begin position="595"/>
        <end position="618"/>
    </location>
</feature>
<organism evidence="12 13">
    <name type="scientific">Brenthis ino</name>
    <name type="common">lesser marbled fritillary</name>
    <dbReference type="NCBI Taxonomy" id="405034"/>
    <lineage>
        <taxon>Eukaryota</taxon>
        <taxon>Metazoa</taxon>
        <taxon>Ecdysozoa</taxon>
        <taxon>Arthropoda</taxon>
        <taxon>Hexapoda</taxon>
        <taxon>Insecta</taxon>
        <taxon>Pterygota</taxon>
        <taxon>Neoptera</taxon>
        <taxon>Endopterygota</taxon>
        <taxon>Lepidoptera</taxon>
        <taxon>Glossata</taxon>
        <taxon>Ditrysia</taxon>
        <taxon>Papilionoidea</taxon>
        <taxon>Nymphalidae</taxon>
        <taxon>Heliconiinae</taxon>
        <taxon>Argynnini</taxon>
        <taxon>Brenthis</taxon>
    </lineage>
</organism>
<feature type="domain" description="C2H2-type" evidence="11">
    <location>
        <begin position="294"/>
        <end position="321"/>
    </location>
</feature>
<keyword evidence="2" id="KW-0479">Metal-binding</keyword>
<dbReference type="AlphaFoldDB" id="A0A8J9YKZ4"/>
<dbReference type="PROSITE" id="PS00028">
    <property type="entry name" value="ZINC_FINGER_C2H2_1"/>
    <property type="match status" value="9"/>
</dbReference>
<dbReference type="PROSITE" id="PS50157">
    <property type="entry name" value="ZINC_FINGER_C2H2_2"/>
    <property type="match status" value="10"/>
</dbReference>
<dbReference type="Proteomes" id="UP000838878">
    <property type="component" value="Chromosome 9"/>
</dbReference>
<dbReference type="InterPro" id="IPR036236">
    <property type="entry name" value="Znf_C2H2_sf"/>
</dbReference>
<evidence type="ECO:0000256" key="5">
    <source>
        <dbReference type="ARBA" id="ARBA00022833"/>
    </source>
</evidence>
<gene>
    <name evidence="12" type="ORF">BINO364_LOCUS16469</name>
</gene>
<evidence type="ECO:0000256" key="1">
    <source>
        <dbReference type="ARBA" id="ARBA00004123"/>
    </source>
</evidence>
<dbReference type="FunFam" id="3.30.160.60:FF:000100">
    <property type="entry name" value="Zinc finger 45-like"/>
    <property type="match status" value="1"/>
</dbReference>
<feature type="domain" description="C2H2-type" evidence="11">
    <location>
        <begin position="379"/>
        <end position="407"/>
    </location>
</feature>